<evidence type="ECO:0000256" key="4">
    <source>
        <dbReference type="ARBA" id="ARBA00023033"/>
    </source>
</evidence>
<evidence type="ECO:0000259" key="5">
    <source>
        <dbReference type="Pfam" id="PF00296"/>
    </source>
</evidence>
<sequence length="298" mass="32918">MRHGVLILPEHRWARARERWVLAEELGFDHAWTYDHLMWRWFSDKPWFAAVPTLAAAAGATSRIALGTLVASPNFRHPVNFAKELLSLDDISGGRIVCGVGAGAEGYDSRIRNDPQLSRGQRAARFGEFVELLDGLLREERTTFRGEWYTVEDVVVKPECLAAPRLPLAVAAAGPRGMALAARHADIWVTSGAPNMFESERYDRVVPLLKEQLAELDRACVAQGRDPAGLRRLLLTGGSVGGVLESVESWRDATGMLEDAGFTDLVVHWPRPDFPFEGREDVLYEFAAAAGLGKDGTR</sequence>
<evidence type="ECO:0000313" key="7">
    <source>
        <dbReference type="Proteomes" id="UP000186455"/>
    </source>
</evidence>
<dbReference type="InterPro" id="IPR050172">
    <property type="entry name" value="SsuD_RutA_monooxygenase"/>
</dbReference>
<organism evidence="6 7">
    <name type="scientific">Streptomyces uncialis</name>
    <dbReference type="NCBI Taxonomy" id="1048205"/>
    <lineage>
        <taxon>Bacteria</taxon>
        <taxon>Bacillati</taxon>
        <taxon>Actinomycetota</taxon>
        <taxon>Actinomycetes</taxon>
        <taxon>Kitasatosporales</taxon>
        <taxon>Streptomycetaceae</taxon>
        <taxon>Streptomyces</taxon>
    </lineage>
</organism>
<protein>
    <submittedName>
        <fullName evidence="6">Luciferase</fullName>
    </submittedName>
</protein>
<dbReference type="Proteomes" id="UP000186455">
    <property type="component" value="Unassembled WGS sequence"/>
</dbReference>
<dbReference type="PANTHER" id="PTHR42847">
    <property type="entry name" value="ALKANESULFONATE MONOOXYGENASE"/>
    <property type="match status" value="1"/>
</dbReference>
<reference evidence="6 7" key="1">
    <citation type="submission" date="2015-06" db="EMBL/GenBank/DDBJ databases">
        <title>Cloning and characterization of the uncialamcin biosynthetic gene cluster.</title>
        <authorList>
            <person name="Yan X."/>
            <person name="Huang T."/>
            <person name="Ge H."/>
            <person name="Shen B."/>
        </authorList>
    </citation>
    <scope>NUCLEOTIDE SEQUENCE [LARGE SCALE GENOMIC DNA]</scope>
    <source>
        <strain evidence="6 7">DCA2648</strain>
    </source>
</reference>
<dbReference type="Pfam" id="PF00296">
    <property type="entry name" value="Bac_luciferase"/>
    <property type="match status" value="1"/>
</dbReference>
<dbReference type="SUPFAM" id="SSF51679">
    <property type="entry name" value="Bacterial luciferase-like"/>
    <property type="match status" value="1"/>
</dbReference>
<keyword evidence="7" id="KW-1185">Reference proteome</keyword>
<dbReference type="EMBL" id="LFBV01000003">
    <property type="protein sequence ID" value="OKH93998.1"/>
    <property type="molecule type" value="Genomic_DNA"/>
</dbReference>
<dbReference type="InterPro" id="IPR011251">
    <property type="entry name" value="Luciferase-like_dom"/>
</dbReference>
<dbReference type="AlphaFoldDB" id="A0A1Q4V821"/>
<keyword evidence="1" id="KW-0285">Flavoprotein</keyword>
<dbReference type="GO" id="GO:0008726">
    <property type="term" value="F:alkanesulfonate monooxygenase activity"/>
    <property type="evidence" value="ECO:0007669"/>
    <property type="project" value="TreeGrafter"/>
</dbReference>
<feature type="domain" description="Luciferase-like" evidence="5">
    <location>
        <begin position="2"/>
        <end position="230"/>
    </location>
</feature>
<comment type="caution">
    <text evidence="6">The sequence shown here is derived from an EMBL/GenBank/DDBJ whole genome shotgun (WGS) entry which is preliminary data.</text>
</comment>
<dbReference type="STRING" id="1048205.AB852_15085"/>
<dbReference type="Gene3D" id="3.20.20.30">
    <property type="entry name" value="Luciferase-like domain"/>
    <property type="match status" value="1"/>
</dbReference>
<accession>A0A1Q4V821</accession>
<gene>
    <name evidence="6" type="ORF">AB852_15085</name>
</gene>
<dbReference type="InterPro" id="IPR036661">
    <property type="entry name" value="Luciferase-like_sf"/>
</dbReference>
<name>A0A1Q4V821_9ACTN</name>
<dbReference type="GO" id="GO:0046306">
    <property type="term" value="P:alkanesulfonate catabolic process"/>
    <property type="evidence" value="ECO:0007669"/>
    <property type="project" value="TreeGrafter"/>
</dbReference>
<evidence type="ECO:0000313" key="6">
    <source>
        <dbReference type="EMBL" id="OKH93998.1"/>
    </source>
</evidence>
<keyword evidence="4" id="KW-0503">Monooxygenase</keyword>
<dbReference type="PANTHER" id="PTHR42847:SF4">
    <property type="entry name" value="ALKANESULFONATE MONOOXYGENASE-RELATED"/>
    <property type="match status" value="1"/>
</dbReference>
<proteinExistence type="predicted"/>
<dbReference type="RefSeq" id="WP_073788396.1">
    <property type="nucleotide sequence ID" value="NZ_LFBV01000003.1"/>
</dbReference>
<keyword evidence="3" id="KW-0560">Oxidoreductase</keyword>
<evidence type="ECO:0000256" key="3">
    <source>
        <dbReference type="ARBA" id="ARBA00023002"/>
    </source>
</evidence>
<evidence type="ECO:0000256" key="1">
    <source>
        <dbReference type="ARBA" id="ARBA00022630"/>
    </source>
</evidence>
<keyword evidence="2" id="KW-0288">FMN</keyword>
<evidence type="ECO:0000256" key="2">
    <source>
        <dbReference type="ARBA" id="ARBA00022643"/>
    </source>
</evidence>